<reference evidence="7" key="1">
    <citation type="journal article" date="2016" name="Nature">
        <title>The genome of the seagrass Zostera marina reveals angiosperm adaptation to the sea.</title>
        <authorList>
            <person name="Olsen J.L."/>
            <person name="Rouze P."/>
            <person name="Verhelst B."/>
            <person name="Lin Y.-C."/>
            <person name="Bayer T."/>
            <person name="Collen J."/>
            <person name="Dattolo E."/>
            <person name="De Paoli E."/>
            <person name="Dittami S."/>
            <person name="Maumus F."/>
            <person name="Michel G."/>
            <person name="Kersting A."/>
            <person name="Lauritano C."/>
            <person name="Lohaus R."/>
            <person name="Toepel M."/>
            <person name="Tonon T."/>
            <person name="Vanneste K."/>
            <person name="Amirebrahimi M."/>
            <person name="Brakel J."/>
            <person name="Bostroem C."/>
            <person name="Chovatia M."/>
            <person name="Grimwood J."/>
            <person name="Jenkins J.W."/>
            <person name="Jueterbock A."/>
            <person name="Mraz A."/>
            <person name="Stam W.T."/>
            <person name="Tice H."/>
            <person name="Bornberg-Bauer E."/>
            <person name="Green P.J."/>
            <person name="Pearson G.A."/>
            <person name="Procaccini G."/>
            <person name="Duarte C.M."/>
            <person name="Schmutz J."/>
            <person name="Reusch T.B.H."/>
            <person name="Van de Peer Y."/>
        </authorList>
    </citation>
    <scope>NUCLEOTIDE SEQUENCE [LARGE SCALE GENOMIC DNA]</scope>
    <source>
        <strain evidence="7">cv. Finnish</strain>
    </source>
</reference>
<dbReference type="PROSITE" id="PS50089">
    <property type="entry name" value="ZF_RING_2"/>
    <property type="match status" value="1"/>
</dbReference>
<dbReference type="SUPFAM" id="SSF57850">
    <property type="entry name" value="RING/U-box"/>
    <property type="match status" value="1"/>
</dbReference>
<comment type="caution">
    <text evidence="6">The sequence shown here is derived from an EMBL/GenBank/DDBJ whole genome shotgun (WGS) entry which is preliminary data.</text>
</comment>
<dbReference type="Gene3D" id="3.30.40.10">
    <property type="entry name" value="Zinc/RING finger domain, C3HC4 (zinc finger)"/>
    <property type="match status" value="1"/>
</dbReference>
<dbReference type="CDD" id="cd16448">
    <property type="entry name" value="RING-H2"/>
    <property type="match status" value="1"/>
</dbReference>
<accession>A0A0K9NPM8</accession>
<evidence type="ECO:0000256" key="2">
    <source>
        <dbReference type="ARBA" id="ARBA00022771"/>
    </source>
</evidence>
<keyword evidence="2 4" id="KW-0863">Zinc-finger</keyword>
<name>A0A0K9NPM8_ZOSMR</name>
<dbReference type="OrthoDB" id="8062037at2759"/>
<organism evidence="6 7">
    <name type="scientific">Zostera marina</name>
    <name type="common">Eelgrass</name>
    <dbReference type="NCBI Taxonomy" id="29655"/>
    <lineage>
        <taxon>Eukaryota</taxon>
        <taxon>Viridiplantae</taxon>
        <taxon>Streptophyta</taxon>
        <taxon>Embryophyta</taxon>
        <taxon>Tracheophyta</taxon>
        <taxon>Spermatophyta</taxon>
        <taxon>Magnoliopsida</taxon>
        <taxon>Liliopsida</taxon>
        <taxon>Zosteraceae</taxon>
        <taxon>Zostera</taxon>
    </lineage>
</organism>
<dbReference type="PANTHER" id="PTHR45969:SF69">
    <property type="entry name" value="FINGER DOMAIN PROTEIN, PUTATIVE (AFU_ORTHOLOGUE AFUA_3G12190)-RELATED"/>
    <property type="match status" value="1"/>
</dbReference>
<dbReference type="AlphaFoldDB" id="A0A0K9NPM8"/>
<keyword evidence="7" id="KW-1185">Reference proteome</keyword>
<dbReference type="GO" id="GO:0006511">
    <property type="term" value="P:ubiquitin-dependent protein catabolic process"/>
    <property type="evidence" value="ECO:0000318"/>
    <property type="project" value="GO_Central"/>
</dbReference>
<sequence>MEDHLISFCSDDCVGPLKIDGGDYYSIKFNFIRKSSPNYNDRYLYFRLDDFESFVPMEFFTYTIEASIQCMESILKQMLEETSAFYMHQSIISSVLGKLLYTEVSKVIDDDQVDILQLEFIFDYYFLDELIRVDYKIKCLKAFVWQNENKNTQDSINHHCVICLCDFLPEENVAAIIPCGHVFHEDCLKKWFHVNFKCPICRIYPSTSKDL</sequence>
<evidence type="ECO:0000313" key="7">
    <source>
        <dbReference type="Proteomes" id="UP000036987"/>
    </source>
</evidence>
<evidence type="ECO:0000259" key="5">
    <source>
        <dbReference type="PROSITE" id="PS50089"/>
    </source>
</evidence>
<dbReference type="EMBL" id="LFYR01001997">
    <property type="protein sequence ID" value="KMZ57940.1"/>
    <property type="molecule type" value="Genomic_DNA"/>
</dbReference>
<dbReference type="Proteomes" id="UP000036987">
    <property type="component" value="Unassembled WGS sequence"/>
</dbReference>
<evidence type="ECO:0000256" key="3">
    <source>
        <dbReference type="ARBA" id="ARBA00022833"/>
    </source>
</evidence>
<dbReference type="SMART" id="SM00184">
    <property type="entry name" value="RING"/>
    <property type="match status" value="1"/>
</dbReference>
<proteinExistence type="predicted"/>
<keyword evidence="1" id="KW-0479">Metal-binding</keyword>
<dbReference type="PANTHER" id="PTHR45969">
    <property type="entry name" value="RING ZINC FINGER PROTEIN-RELATED"/>
    <property type="match status" value="1"/>
</dbReference>
<evidence type="ECO:0000256" key="1">
    <source>
        <dbReference type="ARBA" id="ARBA00022723"/>
    </source>
</evidence>
<feature type="domain" description="RING-type" evidence="5">
    <location>
        <begin position="160"/>
        <end position="202"/>
    </location>
</feature>
<evidence type="ECO:0000256" key="4">
    <source>
        <dbReference type="PROSITE-ProRule" id="PRU00175"/>
    </source>
</evidence>
<dbReference type="GO" id="GO:0008270">
    <property type="term" value="F:zinc ion binding"/>
    <property type="evidence" value="ECO:0007669"/>
    <property type="project" value="UniProtKB-KW"/>
</dbReference>
<dbReference type="GO" id="GO:0061630">
    <property type="term" value="F:ubiquitin protein ligase activity"/>
    <property type="evidence" value="ECO:0000318"/>
    <property type="project" value="GO_Central"/>
</dbReference>
<gene>
    <name evidence="6" type="ORF">ZOSMA_80G00320</name>
</gene>
<dbReference type="STRING" id="29655.A0A0K9NPM8"/>
<dbReference type="InterPro" id="IPR001841">
    <property type="entry name" value="Znf_RING"/>
</dbReference>
<evidence type="ECO:0000313" key="6">
    <source>
        <dbReference type="EMBL" id="KMZ57940.1"/>
    </source>
</evidence>
<dbReference type="InterPro" id="IPR013083">
    <property type="entry name" value="Znf_RING/FYVE/PHD"/>
</dbReference>
<protein>
    <recommendedName>
        <fullName evidence="5">RING-type domain-containing protein</fullName>
    </recommendedName>
</protein>
<keyword evidence="3" id="KW-0862">Zinc</keyword>
<dbReference type="Pfam" id="PF13639">
    <property type="entry name" value="zf-RING_2"/>
    <property type="match status" value="1"/>
</dbReference>